<evidence type="ECO:0000313" key="1">
    <source>
        <dbReference type="EMBL" id="KAJ7014157.1"/>
    </source>
</evidence>
<sequence>MKPQIANTIEIAFTPPILSLNTNTARTGTIGNPKTPMALENKEETSKINPTQPIVQTCQDMAVPTKFIT</sequence>
<accession>A0AAD6RU65</accession>
<reference evidence="1 2" key="1">
    <citation type="journal article" date="2023" name="Mol. Ecol. Resour.">
        <title>Chromosome-level genome assembly of a triploid poplar Populus alba 'Berolinensis'.</title>
        <authorList>
            <person name="Chen S."/>
            <person name="Yu Y."/>
            <person name="Wang X."/>
            <person name="Wang S."/>
            <person name="Zhang T."/>
            <person name="Zhou Y."/>
            <person name="He R."/>
            <person name="Meng N."/>
            <person name="Wang Y."/>
            <person name="Liu W."/>
            <person name="Liu Z."/>
            <person name="Liu J."/>
            <person name="Guo Q."/>
            <person name="Huang H."/>
            <person name="Sederoff R.R."/>
            <person name="Wang G."/>
            <person name="Qu G."/>
            <person name="Chen S."/>
        </authorList>
    </citation>
    <scope>NUCLEOTIDE SEQUENCE [LARGE SCALE GENOMIC DNA]</scope>
    <source>
        <strain evidence="1">SC-2020</strain>
    </source>
</reference>
<gene>
    <name evidence="1" type="ORF">NC653_003693</name>
</gene>
<organism evidence="1 2">
    <name type="scientific">Populus alba x Populus x berolinensis</name>
    <dbReference type="NCBI Taxonomy" id="444605"/>
    <lineage>
        <taxon>Eukaryota</taxon>
        <taxon>Viridiplantae</taxon>
        <taxon>Streptophyta</taxon>
        <taxon>Embryophyta</taxon>
        <taxon>Tracheophyta</taxon>
        <taxon>Spermatophyta</taxon>
        <taxon>Magnoliopsida</taxon>
        <taxon>eudicotyledons</taxon>
        <taxon>Gunneridae</taxon>
        <taxon>Pentapetalae</taxon>
        <taxon>rosids</taxon>
        <taxon>fabids</taxon>
        <taxon>Malpighiales</taxon>
        <taxon>Salicaceae</taxon>
        <taxon>Saliceae</taxon>
        <taxon>Populus</taxon>
    </lineage>
</organism>
<evidence type="ECO:0000313" key="2">
    <source>
        <dbReference type="Proteomes" id="UP001164929"/>
    </source>
</evidence>
<name>A0AAD6RU65_9ROSI</name>
<dbReference type="Proteomes" id="UP001164929">
    <property type="component" value="Chromosome 1"/>
</dbReference>
<dbReference type="AlphaFoldDB" id="A0AAD6RU65"/>
<protein>
    <submittedName>
        <fullName evidence="1">Uncharacterized protein</fullName>
    </submittedName>
</protein>
<proteinExistence type="predicted"/>
<comment type="caution">
    <text evidence="1">The sequence shown here is derived from an EMBL/GenBank/DDBJ whole genome shotgun (WGS) entry which is preliminary data.</text>
</comment>
<keyword evidence="2" id="KW-1185">Reference proteome</keyword>
<dbReference type="EMBL" id="JAQIZT010000001">
    <property type="protein sequence ID" value="KAJ7014157.1"/>
    <property type="molecule type" value="Genomic_DNA"/>
</dbReference>